<dbReference type="Proteomes" id="UP000280834">
    <property type="component" value="Unassembled WGS sequence"/>
</dbReference>
<evidence type="ECO:0000313" key="1">
    <source>
        <dbReference type="EMBL" id="VDO40889.1"/>
    </source>
</evidence>
<evidence type="ECO:0000313" key="2">
    <source>
        <dbReference type="Proteomes" id="UP000280834"/>
    </source>
</evidence>
<protein>
    <submittedName>
        <fullName evidence="1">Uncharacterized protein</fullName>
    </submittedName>
</protein>
<dbReference type="AlphaFoldDB" id="A0A3P7VBX8"/>
<dbReference type="EMBL" id="UZAG01018745">
    <property type="protein sequence ID" value="VDO40889.1"/>
    <property type="molecule type" value="Genomic_DNA"/>
</dbReference>
<sequence length="87" mass="9420">MCSKLLFGVKSMPIHILKLVILCSLPSISSFGISVSSIFGLEVFIGILDTYKDSLFLLNASSLSEIFPTSSVFFVEFSNDSSFVGLS</sequence>
<organism evidence="1 2">
    <name type="scientific">Brugia timori</name>
    <dbReference type="NCBI Taxonomy" id="42155"/>
    <lineage>
        <taxon>Eukaryota</taxon>
        <taxon>Metazoa</taxon>
        <taxon>Ecdysozoa</taxon>
        <taxon>Nematoda</taxon>
        <taxon>Chromadorea</taxon>
        <taxon>Rhabditida</taxon>
        <taxon>Spirurina</taxon>
        <taxon>Spiruromorpha</taxon>
        <taxon>Filarioidea</taxon>
        <taxon>Onchocercidae</taxon>
        <taxon>Brugia</taxon>
    </lineage>
</organism>
<reference evidence="1 2" key="1">
    <citation type="submission" date="2018-11" db="EMBL/GenBank/DDBJ databases">
        <authorList>
            <consortium name="Pathogen Informatics"/>
        </authorList>
    </citation>
    <scope>NUCLEOTIDE SEQUENCE [LARGE SCALE GENOMIC DNA]</scope>
</reference>
<proteinExistence type="predicted"/>
<keyword evidence="2" id="KW-1185">Reference proteome</keyword>
<name>A0A3P7VBX8_9BILA</name>
<accession>A0A3P7VBX8</accession>
<gene>
    <name evidence="1" type="ORF">BTMF_LOCUS11951</name>
</gene>